<sequence>MCSSPNYLRLARAFFRNYGAMKNFERCAEKCRVVHAEKGRLKVEMELGEEHANLHGTLHGGMTATLVDIVTSTAICLTKRQTDGISIGLSQLNSICLSGDSILVDGFVSRLGSSLCFTGADIYRKSDGAKIATALHTCAYAKRDVKTWANLDEK</sequence>
<evidence type="ECO:0000313" key="2">
    <source>
        <dbReference type="Proteomes" id="UP001620645"/>
    </source>
</evidence>
<dbReference type="PANTHER" id="PTHR21660">
    <property type="entry name" value="THIOESTERASE SUPERFAMILY MEMBER-RELATED"/>
    <property type="match status" value="1"/>
</dbReference>
<name>A0ABD2IZZ2_HETSC</name>
<dbReference type="CDD" id="cd03443">
    <property type="entry name" value="PaaI_thioesterase"/>
    <property type="match status" value="1"/>
</dbReference>
<dbReference type="PANTHER" id="PTHR21660:SF59">
    <property type="entry name" value="THIOESTERASE DOMAIN-CONTAINING PROTEIN"/>
    <property type="match status" value="1"/>
</dbReference>
<proteinExistence type="predicted"/>
<organism evidence="1 2">
    <name type="scientific">Heterodera schachtii</name>
    <name type="common">Sugarbeet cyst nematode worm</name>
    <name type="synonym">Tylenchus schachtii</name>
    <dbReference type="NCBI Taxonomy" id="97005"/>
    <lineage>
        <taxon>Eukaryota</taxon>
        <taxon>Metazoa</taxon>
        <taxon>Ecdysozoa</taxon>
        <taxon>Nematoda</taxon>
        <taxon>Chromadorea</taxon>
        <taxon>Rhabditida</taxon>
        <taxon>Tylenchina</taxon>
        <taxon>Tylenchomorpha</taxon>
        <taxon>Tylenchoidea</taxon>
        <taxon>Heteroderidae</taxon>
        <taxon>Heteroderinae</taxon>
        <taxon>Heterodera</taxon>
    </lineage>
</organism>
<dbReference type="InterPro" id="IPR029069">
    <property type="entry name" value="HotDog_dom_sf"/>
</dbReference>
<evidence type="ECO:0008006" key="3">
    <source>
        <dbReference type="Google" id="ProtNLM"/>
    </source>
</evidence>
<dbReference type="AlphaFoldDB" id="A0ABD2IZZ2"/>
<comment type="caution">
    <text evidence="1">The sequence shown here is derived from an EMBL/GenBank/DDBJ whole genome shotgun (WGS) entry which is preliminary data.</text>
</comment>
<gene>
    <name evidence="1" type="ORF">niasHS_011237</name>
</gene>
<dbReference type="Gene3D" id="3.10.129.10">
    <property type="entry name" value="Hotdog Thioesterase"/>
    <property type="match status" value="1"/>
</dbReference>
<keyword evidence="2" id="KW-1185">Reference proteome</keyword>
<protein>
    <recommendedName>
        <fullName evidence="3">Thioesterase domain-containing protein</fullName>
    </recommendedName>
</protein>
<dbReference type="InterPro" id="IPR039298">
    <property type="entry name" value="ACOT13"/>
</dbReference>
<dbReference type="SUPFAM" id="SSF54637">
    <property type="entry name" value="Thioesterase/thiol ester dehydrase-isomerase"/>
    <property type="match status" value="1"/>
</dbReference>
<dbReference type="EMBL" id="JBICCN010000254">
    <property type="protein sequence ID" value="KAL3083435.1"/>
    <property type="molecule type" value="Genomic_DNA"/>
</dbReference>
<reference evidence="1 2" key="1">
    <citation type="submission" date="2024-10" db="EMBL/GenBank/DDBJ databases">
        <authorList>
            <person name="Kim D."/>
        </authorList>
    </citation>
    <scope>NUCLEOTIDE SEQUENCE [LARGE SCALE GENOMIC DNA]</scope>
    <source>
        <strain evidence="1">Taebaek</strain>
    </source>
</reference>
<evidence type="ECO:0000313" key="1">
    <source>
        <dbReference type="EMBL" id="KAL3083435.1"/>
    </source>
</evidence>
<dbReference type="Proteomes" id="UP001620645">
    <property type="component" value="Unassembled WGS sequence"/>
</dbReference>
<accession>A0ABD2IZZ2</accession>